<dbReference type="SMART" id="SM00356">
    <property type="entry name" value="ZnF_C3H1"/>
    <property type="match status" value="1"/>
</dbReference>
<dbReference type="Pfam" id="PF04457">
    <property type="entry name" value="MJ1316"/>
    <property type="match status" value="1"/>
</dbReference>
<dbReference type="InterPro" id="IPR042653">
    <property type="entry name" value="Leng9"/>
</dbReference>
<evidence type="ECO:0000313" key="1">
    <source>
        <dbReference type="EMBL" id="CAB4008111.1"/>
    </source>
</evidence>
<dbReference type="Gene3D" id="4.10.1000.10">
    <property type="entry name" value="Zinc finger, CCCH-type"/>
    <property type="match status" value="1"/>
</dbReference>
<proteinExistence type="predicted"/>
<dbReference type="Proteomes" id="UP001152795">
    <property type="component" value="Unassembled WGS sequence"/>
</dbReference>
<keyword evidence="2" id="KW-1185">Reference proteome</keyword>
<dbReference type="OrthoDB" id="10263155at2759"/>
<accession>A0A6S7IR23</accession>
<dbReference type="SUPFAM" id="SSF90229">
    <property type="entry name" value="CCCH zinc finger"/>
    <property type="match status" value="1"/>
</dbReference>
<dbReference type="PROSITE" id="PS50103">
    <property type="entry name" value="ZF_C3H1"/>
    <property type="match status" value="1"/>
</dbReference>
<dbReference type="AlphaFoldDB" id="A0A6S7IR23"/>
<gene>
    <name evidence="1" type="ORF">PACLA_8A030508</name>
</gene>
<keyword evidence="1" id="KW-0675">Receptor</keyword>
<dbReference type="InterPro" id="IPR036855">
    <property type="entry name" value="Znf_CCCH_sf"/>
</dbReference>
<dbReference type="EMBL" id="CACRXK020006024">
    <property type="protein sequence ID" value="CAB4008111.1"/>
    <property type="molecule type" value="Genomic_DNA"/>
</dbReference>
<organism evidence="1 2">
    <name type="scientific">Paramuricea clavata</name>
    <name type="common">Red gorgonian</name>
    <name type="synonym">Violescent sea-whip</name>
    <dbReference type="NCBI Taxonomy" id="317549"/>
    <lineage>
        <taxon>Eukaryota</taxon>
        <taxon>Metazoa</taxon>
        <taxon>Cnidaria</taxon>
        <taxon>Anthozoa</taxon>
        <taxon>Octocorallia</taxon>
        <taxon>Malacalcyonacea</taxon>
        <taxon>Plexauridae</taxon>
        <taxon>Paramuricea</taxon>
    </lineage>
</organism>
<dbReference type="GO" id="GO:0046872">
    <property type="term" value="F:metal ion binding"/>
    <property type="evidence" value="ECO:0007669"/>
    <property type="project" value="InterPro"/>
</dbReference>
<dbReference type="PANTHER" id="PTHR46729:SF1">
    <property type="entry name" value="LEUKOCYTE RECEPTOR CLUSTER MEMBER 9"/>
    <property type="match status" value="1"/>
</dbReference>
<dbReference type="InterPro" id="IPR040459">
    <property type="entry name" value="MJ1316"/>
</dbReference>
<dbReference type="InterPro" id="IPR000571">
    <property type="entry name" value="Znf_CCCH"/>
</dbReference>
<protein>
    <submittedName>
        <fullName evidence="1">Leukocyte receptor cluster member 9</fullName>
    </submittedName>
</protein>
<reference evidence="1" key="1">
    <citation type="submission" date="2020-04" db="EMBL/GenBank/DDBJ databases">
        <authorList>
            <person name="Alioto T."/>
            <person name="Alioto T."/>
            <person name="Gomez Garrido J."/>
        </authorList>
    </citation>
    <scope>NUCLEOTIDE SEQUENCE</scope>
    <source>
        <strain evidence="1">A484AB</strain>
    </source>
</reference>
<evidence type="ECO:0000313" key="2">
    <source>
        <dbReference type="Proteomes" id="UP001152795"/>
    </source>
</evidence>
<comment type="caution">
    <text evidence="1">The sequence shown here is derived from an EMBL/GenBank/DDBJ whole genome shotgun (WGS) entry which is preliminary data.</text>
</comment>
<name>A0A6S7IR23_PARCT</name>
<sequence length="295" mass="33455">MASVDCNSEQSASADISSDGHIPHVKSSFGFTVYYEMSDNASDKLSEVIVINDKSNERLDFLEECLTKRKLDLSQGDFAESLLKEAEKIFEHGDDTSILEGLDGTNIEKSEEMGATICQYFLKGKCRFGDTCFNVHDKLSTEDTIEDESTNTFENKTNNIKNKLQKPKTNIVESEKSRKKPPMKTATDVINRIQWDEKLNPEHFTVGYLDRFLGIVENSFNSFDWEDVTSVDPTILAIPKHRIQYFKYCDEIVWDKNKRLDCVFGSTGSGMTIVDVIENSQQKQETSSDTQNVNS</sequence>
<dbReference type="PANTHER" id="PTHR46729">
    <property type="entry name" value="LEUKOCYTE RECEPTOR CLUSTER MEMBER 9"/>
    <property type="match status" value="1"/>
</dbReference>